<feature type="domain" description="HTH tetR-type" evidence="3">
    <location>
        <begin position="1"/>
        <end position="34"/>
    </location>
</feature>
<dbReference type="Pfam" id="PF00440">
    <property type="entry name" value="TetR_N"/>
    <property type="match status" value="1"/>
</dbReference>
<dbReference type="Proteomes" id="UP001281447">
    <property type="component" value="Unassembled WGS sequence"/>
</dbReference>
<keyword evidence="1 2" id="KW-0238">DNA-binding</keyword>
<dbReference type="EMBL" id="JAWDIP010000003">
    <property type="protein sequence ID" value="MDY0395172.1"/>
    <property type="molecule type" value="Genomic_DNA"/>
</dbReference>
<organism evidence="4 5">
    <name type="scientific">Tigheibacillus halophilus</name>
    <dbReference type="NCBI Taxonomy" id="361280"/>
    <lineage>
        <taxon>Bacteria</taxon>
        <taxon>Bacillati</taxon>
        <taxon>Bacillota</taxon>
        <taxon>Bacilli</taxon>
        <taxon>Bacillales</taxon>
        <taxon>Bacillaceae</taxon>
        <taxon>Tigheibacillus</taxon>
    </lineage>
</organism>
<keyword evidence="5" id="KW-1185">Reference proteome</keyword>
<sequence length="135" mass="15953">MPKKAGVSQVSIYNYFGSKQQLANEVVIYYIDQEWMKYEQLIHSDLPFPDKIQQIVFDKKRLADEINENFYTYLMNEYVAGGYIKQIYNEKAVPLFTELLQEGKVRGFVDENLSSEAMLLYLQMLNESMQKKRNL</sequence>
<evidence type="ECO:0000313" key="5">
    <source>
        <dbReference type="Proteomes" id="UP001281447"/>
    </source>
</evidence>
<evidence type="ECO:0000256" key="2">
    <source>
        <dbReference type="PROSITE-ProRule" id="PRU00335"/>
    </source>
</evidence>
<reference evidence="4 5" key="1">
    <citation type="submission" date="2023-10" db="EMBL/GenBank/DDBJ databases">
        <title>Virgibacillus halophilus 5B73C genome.</title>
        <authorList>
            <person name="Miliotis G."/>
            <person name="Sengupta P."/>
            <person name="Hameed A."/>
            <person name="Chuvochina M."/>
            <person name="Mcdonagh F."/>
            <person name="Simpson A.C."/>
            <person name="Singh N.K."/>
            <person name="Rekha P.D."/>
            <person name="Raman K."/>
            <person name="Hugenholtz P."/>
            <person name="Venkateswaran K."/>
        </authorList>
    </citation>
    <scope>NUCLEOTIDE SEQUENCE [LARGE SCALE GENOMIC DNA]</scope>
    <source>
        <strain evidence="4 5">5B73C</strain>
    </source>
</reference>
<dbReference type="InterPro" id="IPR001647">
    <property type="entry name" value="HTH_TetR"/>
</dbReference>
<evidence type="ECO:0000256" key="1">
    <source>
        <dbReference type="ARBA" id="ARBA00023125"/>
    </source>
</evidence>
<dbReference type="Gene3D" id="1.10.357.10">
    <property type="entry name" value="Tetracycline Repressor, domain 2"/>
    <property type="match status" value="1"/>
</dbReference>
<dbReference type="InterPro" id="IPR009057">
    <property type="entry name" value="Homeodomain-like_sf"/>
</dbReference>
<protein>
    <submittedName>
        <fullName evidence="4">TetR/AcrR family transcriptional regulator</fullName>
    </submittedName>
</protein>
<evidence type="ECO:0000313" key="4">
    <source>
        <dbReference type="EMBL" id="MDY0395172.1"/>
    </source>
</evidence>
<comment type="caution">
    <text evidence="2">Lacks conserved residue(s) required for the propagation of feature annotation.</text>
</comment>
<proteinExistence type="predicted"/>
<dbReference type="PROSITE" id="PS50977">
    <property type="entry name" value="HTH_TETR_2"/>
    <property type="match status" value="1"/>
</dbReference>
<gene>
    <name evidence="4" type="ORF">RWE15_13030</name>
</gene>
<accession>A0ABU5C760</accession>
<name>A0ABU5C760_9BACI</name>
<comment type="caution">
    <text evidence="4">The sequence shown here is derived from an EMBL/GenBank/DDBJ whole genome shotgun (WGS) entry which is preliminary data.</text>
</comment>
<dbReference type="SUPFAM" id="SSF46689">
    <property type="entry name" value="Homeodomain-like"/>
    <property type="match status" value="1"/>
</dbReference>
<evidence type="ECO:0000259" key="3">
    <source>
        <dbReference type="PROSITE" id="PS50977"/>
    </source>
</evidence>